<comment type="similarity">
    <text evidence="1">Belongs to the TCP10 family.</text>
</comment>
<proteinExistence type="inferred from homology"/>
<feature type="compositionally biased region" description="Basic and acidic residues" evidence="3">
    <location>
        <begin position="430"/>
        <end position="439"/>
    </location>
</feature>
<feature type="region of interest" description="Disordered" evidence="3">
    <location>
        <begin position="888"/>
        <end position="915"/>
    </location>
</feature>
<protein>
    <submittedName>
        <fullName evidence="6">Centromere protein J-like</fullName>
    </submittedName>
</protein>
<feature type="coiled-coil region" evidence="2">
    <location>
        <begin position="674"/>
        <end position="833"/>
    </location>
</feature>
<keyword evidence="5" id="KW-1185">Reference proteome</keyword>
<feature type="compositionally biased region" description="Low complexity" evidence="3">
    <location>
        <begin position="79"/>
        <end position="92"/>
    </location>
</feature>
<feature type="domain" description="CENPJ tubulin-binding region" evidence="4">
    <location>
        <begin position="214"/>
        <end position="267"/>
    </location>
</feature>
<feature type="region of interest" description="Disordered" evidence="3">
    <location>
        <begin position="625"/>
        <end position="652"/>
    </location>
</feature>
<reference evidence="6" key="1">
    <citation type="submission" date="2025-08" db="UniProtKB">
        <authorList>
            <consortium name="RefSeq"/>
        </authorList>
    </citation>
    <scope>IDENTIFICATION</scope>
    <source>
        <tissue evidence="6">Muscle</tissue>
    </source>
</reference>
<keyword evidence="2" id="KW-0175">Coiled coil</keyword>
<name>A0ABM1TQL7_LIMPO</name>
<evidence type="ECO:0000313" key="6">
    <source>
        <dbReference type="RefSeq" id="XP_022258173.1"/>
    </source>
</evidence>
<feature type="compositionally biased region" description="Basic and acidic residues" evidence="3">
    <location>
        <begin position="903"/>
        <end position="915"/>
    </location>
</feature>
<dbReference type="InterPro" id="IPR058029">
    <property type="entry name" value="Tubulin-bd_CENPJ"/>
</dbReference>
<dbReference type="InterPro" id="IPR026581">
    <property type="entry name" value="TCP10L/CENPJ"/>
</dbReference>
<feature type="region of interest" description="Disordered" evidence="3">
    <location>
        <begin position="841"/>
        <end position="870"/>
    </location>
</feature>
<feature type="region of interest" description="Disordered" evidence="3">
    <location>
        <begin position="420"/>
        <end position="439"/>
    </location>
</feature>
<feature type="region of interest" description="Disordered" evidence="3">
    <location>
        <begin position="974"/>
        <end position="999"/>
    </location>
</feature>
<dbReference type="RefSeq" id="XP_022258173.1">
    <property type="nucleotide sequence ID" value="XM_022402465.1"/>
</dbReference>
<dbReference type="GeneID" id="106474085"/>
<organism evidence="5 6">
    <name type="scientific">Limulus polyphemus</name>
    <name type="common">Atlantic horseshoe crab</name>
    <dbReference type="NCBI Taxonomy" id="6850"/>
    <lineage>
        <taxon>Eukaryota</taxon>
        <taxon>Metazoa</taxon>
        <taxon>Ecdysozoa</taxon>
        <taxon>Arthropoda</taxon>
        <taxon>Chelicerata</taxon>
        <taxon>Merostomata</taxon>
        <taxon>Xiphosura</taxon>
        <taxon>Limulidae</taxon>
        <taxon>Limulus</taxon>
    </lineage>
</organism>
<feature type="compositionally biased region" description="Basic and acidic residues" evidence="3">
    <location>
        <begin position="985"/>
        <end position="999"/>
    </location>
</feature>
<evidence type="ECO:0000313" key="5">
    <source>
        <dbReference type="Proteomes" id="UP000694941"/>
    </source>
</evidence>
<gene>
    <name evidence="6" type="primary">LOC106474085</name>
</gene>
<feature type="compositionally biased region" description="Polar residues" evidence="3">
    <location>
        <begin position="420"/>
        <end position="429"/>
    </location>
</feature>
<evidence type="ECO:0000259" key="4">
    <source>
        <dbReference type="Pfam" id="PF25779"/>
    </source>
</evidence>
<feature type="compositionally biased region" description="Basic and acidic residues" evidence="3">
    <location>
        <begin position="631"/>
        <end position="648"/>
    </location>
</feature>
<dbReference type="Pfam" id="PF25779">
    <property type="entry name" value="Tubulin-bind_CPAP"/>
    <property type="match status" value="1"/>
</dbReference>
<evidence type="ECO:0000256" key="1">
    <source>
        <dbReference type="ARBA" id="ARBA00005627"/>
    </source>
</evidence>
<sequence>MSEVQANLYNFNVKPSGIANNSNENISLGETLNSPLMLHEKLQQLRIWQEKQQEKLRKMQKQQWQKLNEEQNRVRGMLTPNTSNSNSTASVSDFKLGSQTEGNANDLGIIEVESSASCKFSQQVKNKSKSVEHMKRKTCRKFSESKLEKNPDGETIDSVVQLNKKENRDLIPNDLINKNVSQNHPISDSVNKVMKHSEMLYKKEDKPGSAFLSTEERPVNPGIVGGIKTFEDLLKHHLHEETSNSRKYVEKPKKPFLRKGAGLAKYQQCQQKTSSEVLGIVEKKKNYLQPLPSQGIHPPLVPNINNEDNGMIPLNSEYNLEMENVLHRFCDLEENMKNLEEHDRSIPVSSVKIKYDSDCNSDFSDDCTEKSSFSRKIEDVEVKQKKEVEELAEFEILEQVTHNTSLNSESSMYQEMINKPLQQSSPLSKQTEKGIELKNSRKSSSVQFLDFDDSSNSQETSDIYDCQKSSSLGTDITALLRKLKKRKNYIEDKLGVLNSPYHSFSEVESDNDEIIDGDHTLVDKDTESVNNVSVHFAPNNHKVNFFQERDFVPEISVPEYDVLGNNEQQEKKNIDKSAGTPVFFQDDKSWKCDDGESKIVEDSIQEYANDVISDDNQSEINIACSNNTEDNSNKENESQKNILNEKSDVNSNEQTCKRCRNENNSFNNTGFVSQQLLRDKLRELEDEIQVFQKENDALNLLRKQREEQLRVLEREKNKFEIFKEQEKQKIQEELVEEKKKLKRERDAFEHYQRVKKDFPERKEREETRELKTRVKQLEKELTQQEKKWSAEKSSLRAQLRSVEKEKDSLRDEVKYLENERLDLLAKLKMYEKKKKPPRWLSFEKQRATKKNVLPEGQPKDSVLKNSSVKPKNDHIKELRFEDLECSLENSPIPSEPSVVDYNNEEHGESGREKIDGESKVCPAVISIHSKDVNGQENVNSNDVENHLKKLGTLDLQKSKGKVRFCLKPDVCVGETGSSDEPSVEEVPHHDRIERVLPRG</sequence>
<evidence type="ECO:0000256" key="2">
    <source>
        <dbReference type="SAM" id="Coils"/>
    </source>
</evidence>
<feature type="region of interest" description="Disordered" evidence="3">
    <location>
        <begin position="76"/>
        <end position="97"/>
    </location>
</feature>
<dbReference type="PANTHER" id="PTHR10331">
    <property type="entry name" value="T COMPLEX PROTEIN 10"/>
    <property type="match status" value="1"/>
</dbReference>
<dbReference type="PANTHER" id="PTHR10331:SF6">
    <property type="entry name" value="SPINDLE ASSEMBLY ABNORMAL 4"/>
    <property type="match status" value="1"/>
</dbReference>
<evidence type="ECO:0000256" key="3">
    <source>
        <dbReference type="SAM" id="MobiDB-lite"/>
    </source>
</evidence>
<dbReference type="Proteomes" id="UP000694941">
    <property type="component" value="Unplaced"/>
</dbReference>
<accession>A0ABM1TQL7</accession>